<dbReference type="eggNOG" id="ENOG5030GTM">
    <property type="taxonomic scope" value="Bacteria"/>
</dbReference>
<dbReference type="AlphaFoldDB" id="G7Q5B2"/>
<proteinExistence type="predicted"/>
<keyword evidence="2" id="KW-1185">Reference proteome</keyword>
<name>G7Q5B2_9BACT</name>
<evidence type="ECO:0008006" key="3">
    <source>
        <dbReference type="Google" id="ProtNLM"/>
    </source>
</evidence>
<sequence length="293" mass="33272">MVLDLLRKKKSSKEEELERRRNAGILDFAMVQRAKVHIKFDQAATGITGVTGTIMAVNDAGLVLELSGLSSLPQRFVGQKIVCFMKVVEREDRHREIFYTFDTTILRVRQQPDRLPQAAVAFPRSLQGAQRRKSLRMKPDLGQFSHIAAWKYEASGGFDMAKPTVSHSHFKTSLAQLENISAGGLRLLLRRALVKEQGLAPERGDRFILFFTFAEAAPKLRDEYWIICKINNARRDPVSGDVTLGMEFIAHGVRQEESGKVEWTKIADNVIDDMAQRIYQWHVTLYRDRGLSG</sequence>
<accession>G7Q5B2</accession>
<evidence type="ECO:0000313" key="2">
    <source>
        <dbReference type="Proteomes" id="UP000004662"/>
    </source>
</evidence>
<gene>
    <name evidence="1" type="ORF">DFW101_2431</name>
</gene>
<protein>
    <recommendedName>
        <fullName evidence="3">Type IV pilus assembly PilZ</fullName>
    </recommendedName>
</protein>
<dbReference type="Proteomes" id="UP000004662">
    <property type="component" value="Chromosome"/>
</dbReference>
<dbReference type="OrthoDB" id="5470185at2"/>
<reference evidence="2" key="1">
    <citation type="journal article" date="2015" name="Genome Announc.">
        <title>High-Quality Draft Genome Sequence of Desulfovibrio carbinoliphilus FW-101-2B, an Organic Acid-Oxidizing Sulfate-Reducing Bacterium Isolated from Uranium(VI)-Contaminated Groundwater.</title>
        <authorList>
            <person name="Ramsay B.D."/>
            <person name="Hwang C."/>
            <person name="Woo H.L."/>
            <person name="Carroll S.L."/>
            <person name="Lucas S."/>
            <person name="Han J."/>
            <person name="Lapidus A.L."/>
            <person name="Cheng J.F."/>
            <person name="Goodwin L.A."/>
            <person name="Pitluck S."/>
            <person name="Peters L."/>
            <person name="Chertkov O."/>
            <person name="Held B."/>
            <person name="Detter J.C."/>
            <person name="Han C.S."/>
            <person name="Tapia R."/>
            <person name="Land M.L."/>
            <person name="Hauser L.J."/>
            <person name="Kyrpides N.C."/>
            <person name="Ivanova N.N."/>
            <person name="Mikhailova N."/>
            <person name="Pagani I."/>
            <person name="Woyke T."/>
            <person name="Arkin A.P."/>
            <person name="Dehal P."/>
            <person name="Chivian D."/>
            <person name="Criddle C.S."/>
            <person name="Wu W."/>
            <person name="Chakraborty R."/>
            <person name="Hazen T.C."/>
            <person name="Fields M.W."/>
        </authorList>
    </citation>
    <scope>NUCLEOTIDE SEQUENCE [LARGE SCALE GENOMIC DNA]</scope>
    <source>
        <strain evidence="2">FW-101-2B</strain>
    </source>
</reference>
<dbReference type="EMBL" id="CM001368">
    <property type="protein sequence ID" value="EHJ48435.1"/>
    <property type="molecule type" value="Genomic_DNA"/>
</dbReference>
<dbReference type="RefSeq" id="WP_009181809.1">
    <property type="nucleotide sequence ID" value="NZ_CM001368.1"/>
</dbReference>
<evidence type="ECO:0000313" key="1">
    <source>
        <dbReference type="EMBL" id="EHJ48435.1"/>
    </source>
</evidence>
<dbReference type="HOGENOM" id="CLU_046666_0_0_7"/>
<dbReference type="STRING" id="694327.DFW101_2431"/>
<organism evidence="1 2">
    <name type="scientific">Solidesulfovibrio carbinoliphilus subsp. oakridgensis</name>
    <dbReference type="NCBI Taxonomy" id="694327"/>
    <lineage>
        <taxon>Bacteria</taxon>
        <taxon>Pseudomonadati</taxon>
        <taxon>Thermodesulfobacteriota</taxon>
        <taxon>Desulfovibrionia</taxon>
        <taxon>Desulfovibrionales</taxon>
        <taxon>Desulfovibrionaceae</taxon>
        <taxon>Solidesulfovibrio</taxon>
    </lineage>
</organism>